<gene>
    <name evidence="7" type="ORF">RMCB_4929</name>
</gene>
<feature type="compositionally biased region" description="Low complexity" evidence="5">
    <location>
        <begin position="200"/>
        <end position="213"/>
    </location>
</feature>
<feature type="region of interest" description="Disordered" evidence="5">
    <location>
        <begin position="192"/>
        <end position="213"/>
    </location>
</feature>
<evidence type="ECO:0000313" key="8">
    <source>
        <dbReference type="Proteomes" id="UP000069620"/>
    </source>
</evidence>
<dbReference type="SUPFAM" id="SSF46689">
    <property type="entry name" value="Homeodomain-like"/>
    <property type="match status" value="1"/>
</dbReference>
<feature type="DNA-binding region" description="H-T-H motif" evidence="4">
    <location>
        <begin position="39"/>
        <end position="58"/>
    </location>
</feature>
<evidence type="ECO:0000256" key="4">
    <source>
        <dbReference type="PROSITE-ProRule" id="PRU00335"/>
    </source>
</evidence>
<proteinExistence type="predicted"/>
<dbReference type="InterPro" id="IPR050109">
    <property type="entry name" value="HTH-type_TetR-like_transc_reg"/>
</dbReference>
<sequence length="213" mass="22434">MPATEDHGAPAERADARRNRQLLLDAAAVCVAERGLSVAALDIAERAGVGVATLYRRFETKEALIEQILLDVFARLDAAGQRALENPDPWSGFVDFVTAITEMTVQNSGLAEALESVSTPAASAGQRKVRSLIRRLTQRAQSAGALRPDVSWTDVVFLPKSAASGSRCLGLVAGEQTPLRILTLLLDGLRTPEPSPLPGTAPAATAAASRRGA</sequence>
<dbReference type="PANTHER" id="PTHR30055">
    <property type="entry name" value="HTH-TYPE TRANSCRIPTIONAL REGULATOR RUTR"/>
    <property type="match status" value="1"/>
</dbReference>
<dbReference type="SUPFAM" id="SSF48498">
    <property type="entry name" value="Tetracyclin repressor-like, C-terminal domain"/>
    <property type="match status" value="1"/>
</dbReference>
<feature type="domain" description="HTH tetR-type" evidence="6">
    <location>
        <begin position="17"/>
        <end position="76"/>
    </location>
</feature>
<name>A0A100W3A2_9MYCO</name>
<dbReference type="GO" id="GO:0000976">
    <property type="term" value="F:transcription cis-regulatory region binding"/>
    <property type="evidence" value="ECO:0007669"/>
    <property type="project" value="TreeGrafter"/>
</dbReference>
<reference evidence="8" key="1">
    <citation type="journal article" date="2016" name="Genome Announc.">
        <title>Draft Genome Sequences of Five Rapidly Growing Mycobacterium Species, M. thermoresistibile, M. fortuitum subsp. acetamidolyticum, M. canariasense, M. brisbanense, and M. novocastrense.</title>
        <authorList>
            <person name="Katahira K."/>
            <person name="Ogura Y."/>
            <person name="Gotoh Y."/>
            <person name="Hayashi T."/>
        </authorList>
    </citation>
    <scope>NUCLEOTIDE SEQUENCE [LARGE SCALE GENOMIC DNA]</scope>
    <source>
        <strain evidence="8">JCM15654</strain>
    </source>
</reference>
<dbReference type="AlphaFoldDB" id="A0A100W3A2"/>
<dbReference type="PRINTS" id="PR00455">
    <property type="entry name" value="HTHTETR"/>
</dbReference>
<dbReference type="OrthoDB" id="9795011at2"/>
<comment type="caution">
    <text evidence="7">The sequence shown here is derived from an EMBL/GenBank/DDBJ whole genome shotgun (WGS) entry which is preliminary data.</text>
</comment>
<keyword evidence="3" id="KW-0804">Transcription</keyword>
<dbReference type="InterPro" id="IPR049445">
    <property type="entry name" value="TetR_SbtR-like_C"/>
</dbReference>
<evidence type="ECO:0000256" key="3">
    <source>
        <dbReference type="ARBA" id="ARBA00023163"/>
    </source>
</evidence>
<dbReference type="PROSITE" id="PS50977">
    <property type="entry name" value="HTH_TETR_2"/>
    <property type="match status" value="1"/>
</dbReference>
<evidence type="ECO:0000256" key="5">
    <source>
        <dbReference type="SAM" id="MobiDB-lite"/>
    </source>
</evidence>
<keyword evidence="1" id="KW-0805">Transcription regulation</keyword>
<dbReference type="PANTHER" id="PTHR30055:SF234">
    <property type="entry name" value="HTH-TYPE TRANSCRIPTIONAL REGULATOR BETI"/>
    <property type="match status" value="1"/>
</dbReference>
<evidence type="ECO:0000256" key="2">
    <source>
        <dbReference type="ARBA" id="ARBA00023125"/>
    </source>
</evidence>
<dbReference type="InterPro" id="IPR001647">
    <property type="entry name" value="HTH_TetR"/>
</dbReference>
<dbReference type="Proteomes" id="UP000069620">
    <property type="component" value="Unassembled WGS sequence"/>
</dbReference>
<evidence type="ECO:0000313" key="7">
    <source>
        <dbReference type="EMBL" id="GAS90833.1"/>
    </source>
</evidence>
<dbReference type="RefSeq" id="WP_062830877.1">
    <property type="nucleotide sequence ID" value="NZ_BCSX01000044.1"/>
</dbReference>
<dbReference type="Pfam" id="PF21597">
    <property type="entry name" value="TetR_C_43"/>
    <property type="match status" value="1"/>
</dbReference>
<accession>A0A100W3A2</accession>
<evidence type="ECO:0000259" key="6">
    <source>
        <dbReference type="PROSITE" id="PS50977"/>
    </source>
</evidence>
<dbReference type="Pfam" id="PF00440">
    <property type="entry name" value="TetR_N"/>
    <property type="match status" value="1"/>
</dbReference>
<dbReference type="EMBL" id="BCSX01000044">
    <property type="protein sequence ID" value="GAS90833.1"/>
    <property type="molecule type" value="Genomic_DNA"/>
</dbReference>
<dbReference type="Gene3D" id="1.10.357.10">
    <property type="entry name" value="Tetracycline Repressor, domain 2"/>
    <property type="match status" value="1"/>
</dbReference>
<keyword evidence="2 4" id="KW-0238">DNA-binding</keyword>
<keyword evidence="8" id="KW-1185">Reference proteome</keyword>
<dbReference type="InterPro" id="IPR036271">
    <property type="entry name" value="Tet_transcr_reg_TetR-rel_C_sf"/>
</dbReference>
<protein>
    <recommendedName>
        <fullName evidence="6">HTH tetR-type domain-containing protein</fullName>
    </recommendedName>
</protein>
<evidence type="ECO:0000256" key="1">
    <source>
        <dbReference type="ARBA" id="ARBA00023015"/>
    </source>
</evidence>
<organism evidence="7 8">
    <name type="scientific">Mycolicibacterium brisbanense</name>
    <dbReference type="NCBI Taxonomy" id="146020"/>
    <lineage>
        <taxon>Bacteria</taxon>
        <taxon>Bacillati</taxon>
        <taxon>Actinomycetota</taxon>
        <taxon>Actinomycetes</taxon>
        <taxon>Mycobacteriales</taxon>
        <taxon>Mycobacteriaceae</taxon>
        <taxon>Mycolicibacterium</taxon>
    </lineage>
</organism>
<dbReference type="GO" id="GO:0003700">
    <property type="term" value="F:DNA-binding transcription factor activity"/>
    <property type="evidence" value="ECO:0007669"/>
    <property type="project" value="TreeGrafter"/>
</dbReference>
<dbReference type="STRING" id="146020.RMCB_4929"/>
<dbReference type="InterPro" id="IPR009057">
    <property type="entry name" value="Homeodomain-like_sf"/>
</dbReference>
<reference evidence="8" key="2">
    <citation type="submission" date="2016-02" db="EMBL/GenBank/DDBJ databases">
        <title>Draft genome sequence of five rapidly growing Mycobacterium species.</title>
        <authorList>
            <person name="Katahira K."/>
            <person name="Gotou Y."/>
            <person name="Iida K."/>
            <person name="Ogura Y."/>
            <person name="Hayashi T."/>
        </authorList>
    </citation>
    <scope>NUCLEOTIDE SEQUENCE [LARGE SCALE GENOMIC DNA]</scope>
    <source>
        <strain evidence="8">JCM15654</strain>
    </source>
</reference>